<dbReference type="RefSeq" id="WP_220379053.1">
    <property type="nucleotide sequence ID" value="NZ_CP080544.1"/>
</dbReference>
<dbReference type="EMBL" id="CP080544">
    <property type="protein sequence ID" value="QYR52266.1"/>
    <property type="molecule type" value="Genomic_DNA"/>
</dbReference>
<dbReference type="CDD" id="cd00130">
    <property type="entry name" value="PAS"/>
    <property type="match status" value="1"/>
</dbReference>
<dbReference type="Pfam" id="PF00990">
    <property type="entry name" value="GGDEF"/>
    <property type="match status" value="1"/>
</dbReference>
<dbReference type="PROSITE" id="PS50113">
    <property type="entry name" value="PAC"/>
    <property type="match status" value="1"/>
</dbReference>
<accession>A0ABX8WN66</accession>
<feature type="domain" description="PAC" evidence="2">
    <location>
        <begin position="374"/>
        <end position="425"/>
    </location>
</feature>
<dbReference type="CDD" id="cd01949">
    <property type="entry name" value="GGDEF"/>
    <property type="match status" value="1"/>
</dbReference>
<organism evidence="5 6">
    <name type="scientific">Lysobacter soyae</name>
    <dbReference type="NCBI Taxonomy" id="2764185"/>
    <lineage>
        <taxon>Bacteria</taxon>
        <taxon>Pseudomonadati</taxon>
        <taxon>Pseudomonadota</taxon>
        <taxon>Gammaproteobacteria</taxon>
        <taxon>Lysobacterales</taxon>
        <taxon>Lysobacteraceae</taxon>
        <taxon>Lysobacter</taxon>
    </lineage>
</organism>
<dbReference type="InterPro" id="IPR043128">
    <property type="entry name" value="Rev_trsase/Diguanyl_cyclase"/>
</dbReference>
<feature type="domain" description="PAS" evidence="1">
    <location>
        <begin position="173"/>
        <end position="212"/>
    </location>
</feature>
<dbReference type="SUPFAM" id="SSF55073">
    <property type="entry name" value="Nucleotide cyclase"/>
    <property type="match status" value="1"/>
</dbReference>
<dbReference type="InterPro" id="IPR000014">
    <property type="entry name" value="PAS"/>
</dbReference>
<feature type="domain" description="PAS" evidence="1">
    <location>
        <begin position="57"/>
        <end position="110"/>
    </location>
</feature>
<dbReference type="SMART" id="SM00086">
    <property type="entry name" value="PAC"/>
    <property type="match status" value="3"/>
</dbReference>
<dbReference type="Gene3D" id="3.30.70.270">
    <property type="match status" value="1"/>
</dbReference>
<feature type="domain" description="EAL" evidence="3">
    <location>
        <begin position="594"/>
        <end position="848"/>
    </location>
</feature>
<dbReference type="InterPro" id="IPR000160">
    <property type="entry name" value="GGDEF_dom"/>
</dbReference>
<dbReference type="SUPFAM" id="SSF55785">
    <property type="entry name" value="PYP-like sensor domain (PAS domain)"/>
    <property type="match status" value="3"/>
</dbReference>
<dbReference type="Gene3D" id="3.30.450.20">
    <property type="entry name" value="PAS domain"/>
    <property type="match status" value="3"/>
</dbReference>
<dbReference type="InterPro" id="IPR000700">
    <property type="entry name" value="PAS-assoc_C"/>
</dbReference>
<dbReference type="SMART" id="SM00091">
    <property type="entry name" value="PAS"/>
    <property type="match status" value="3"/>
</dbReference>
<protein>
    <submittedName>
        <fullName evidence="5">EAL domain-containing protein</fullName>
    </submittedName>
</protein>
<dbReference type="SMART" id="SM00052">
    <property type="entry name" value="EAL"/>
    <property type="match status" value="1"/>
</dbReference>
<dbReference type="SUPFAM" id="SSF141868">
    <property type="entry name" value="EAL domain-like"/>
    <property type="match status" value="1"/>
</dbReference>
<dbReference type="SMART" id="SM00267">
    <property type="entry name" value="GGDEF"/>
    <property type="match status" value="1"/>
</dbReference>
<dbReference type="Pfam" id="PF13426">
    <property type="entry name" value="PAS_9"/>
    <property type="match status" value="1"/>
</dbReference>
<sequence>MSGHQNGGDAKSEDGLAVLLASLARASEDPKLDNGSRYLFARAQHQILKAHMASTVAQREYRILFDAIPDPISLIAFDGTVLDFNASGQRLYGRSLKEVVGKDIAILNPEVPPDHLKPVLDVIDRGETYVVQVTNRKADGTRFPVEVHSARVELQGRTCILAVARDLSARFEAEHRYDTLVESVDQGIVVTDADGTVISVNGAGMNILDLEPGNSPDATFSSEYWIIVDENGNVLPRDRLPASIALHTEEPVRSQIMGLYRLSDNRFRWLRVTAIPHFTTLADRPNQVISIFSDITNLKRDSAMFDRVQQLSNVGSWEWNRATEHLHLSRGAMRIFGFPSPIDNIASFYARLQPVDATRLAMALSAPPVDDITFTLELHGWRVDGSEVWVRMQGETDAREPSPHRLTGTFEDITEHKNIEQSLRAQARTDALTGLLNRDAIHDELNAYLSGSNPELAVLYIDLDRFKVINDALGHGVGDKLLVQVAHRLQSVVAGNGECARLGGDEFLVICKTLQDQHLALAERILVELSKSFQIDEEEFSISASIGIAESPNDSSDAVELVQQADAAMYESKRRNNNGWQHYSEDLARSHREKLQLDQLMRGALTNQELHLVYQPQLDLHTGRVIGAEALMRWNNPLLGAMRPDVFIGRAESTGEIVRLGAWALNETCRQVREWLDAGLPQIRVAVNVSYRQFIADDLVGTVVKALEHYKIPPRCLELEFTERVLIEDEPETTRIFAELDELGVSLAIDDFGEGYSGLNYLRRLPIHVLKLSQLFIKGVPGNASDVAVCEAVAGIARGLRMTMIAEGVETDIQRRYLVKLGVPVGQGFFFSPALTPKRFVTYLRAHPTVR</sequence>
<evidence type="ECO:0000259" key="3">
    <source>
        <dbReference type="PROSITE" id="PS50883"/>
    </source>
</evidence>
<dbReference type="Pfam" id="PF00563">
    <property type="entry name" value="EAL"/>
    <property type="match status" value="1"/>
</dbReference>
<proteinExistence type="predicted"/>
<dbReference type="NCBIfam" id="TIGR00254">
    <property type="entry name" value="GGDEF"/>
    <property type="match status" value="1"/>
</dbReference>
<dbReference type="InterPro" id="IPR001633">
    <property type="entry name" value="EAL_dom"/>
</dbReference>
<evidence type="ECO:0000313" key="5">
    <source>
        <dbReference type="EMBL" id="QYR52266.1"/>
    </source>
</evidence>
<reference evidence="5 6" key="1">
    <citation type="submission" date="2021-08" db="EMBL/GenBank/DDBJ databases">
        <title>Lysobacter sp. strain CJ11 Genome sequencing and assembly.</title>
        <authorList>
            <person name="Kim I."/>
        </authorList>
    </citation>
    <scope>NUCLEOTIDE SEQUENCE [LARGE SCALE GENOMIC DNA]</scope>
    <source>
        <strain evidence="5 6">CJ11</strain>
    </source>
</reference>
<dbReference type="PROSITE" id="PS50887">
    <property type="entry name" value="GGDEF"/>
    <property type="match status" value="1"/>
</dbReference>
<dbReference type="PROSITE" id="PS50112">
    <property type="entry name" value="PAS"/>
    <property type="match status" value="2"/>
</dbReference>
<dbReference type="PANTHER" id="PTHR44757:SF2">
    <property type="entry name" value="BIOFILM ARCHITECTURE MAINTENANCE PROTEIN MBAA"/>
    <property type="match status" value="1"/>
</dbReference>
<evidence type="ECO:0000259" key="2">
    <source>
        <dbReference type="PROSITE" id="PS50113"/>
    </source>
</evidence>
<dbReference type="InterPro" id="IPR035965">
    <property type="entry name" value="PAS-like_dom_sf"/>
</dbReference>
<dbReference type="NCBIfam" id="TIGR00229">
    <property type="entry name" value="sensory_box"/>
    <property type="match status" value="1"/>
</dbReference>
<feature type="domain" description="GGDEF" evidence="4">
    <location>
        <begin position="454"/>
        <end position="585"/>
    </location>
</feature>
<evidence type="ECO:0000313" key="6">
    <source>
        <dbReference type="Proteomes" id="UP000824755"/>
    </source>
</evidence>
<dbReference type="InterPro" id="IPR035919">
    <property type="entry name" value="EAL_sf"/>
</dbReference>
<evidence type="ECO:0000259" key="1">
    <source>
        <dbReference type="PROSITE" id="PS50112"/>
    </source>
</evidence>
<dbReference type="PANTHER" id="PTHR44757">
    <property type="entry name" value="DIGUANYLATE CYCLASE DGCP"/>
    <property type="match status" value="1"/>
</dbReference>
<dbReference type="Proteomes" id="UP000824755">
    <property type="component" value="Chromosome"/>
</dbReference>
<dbReference type="CDD" id="cd01948">
    <property type="entry name" value="EAL"/>
    <property type="match status" value="1"/>
</dbReference>
<keyword evidence="6" id="KW-1185">Reference proteome</keyword>
<dbReference type="PROSITE" id="PS50883">
    <property type="entry name" value="EAL"/>
    <property type="match status" value="1"/>
</dbReference>
<dbReference type="InterPro" id="IPR029787">
    <property type="entry name" value="Nucleotide_cyclase"/>
</dbReference>
<dbReference type="InterPro" id="IPR052155">
    <property type="entry name" value="Biofilm_reg_signaling"/>
</dbReference>
<dbReference type="Gene3D" id="3.20.20.450">
    <property type="entry name" value="EAL domain"/>
    <property type="match status" value="1"/>
</dbReference>
<dbReference type="InterPro" id="IPR001610">
    <property type="entry name" value="PAC"/>
</dbReference>
<name>A0ABX8WN66_9GAMM</name>
<gene>
    <name evidence="5" type="ORF">H8L67_06510</name>
</gene>
<dbReference type="Pfam" id="PF13188">
    <property type="entry name" value="PAS_8"/>
    <property type="match status" value="1"/>
</dbReference>
<evidence type="ECO:0000259" key="4">
    <source>
        <dbReference type="PROSITE" id="PS50887"/>
    </source>
</evidence>